<sequence>MAGSAADLQAQMNSCAEKRAALGLSFNAKKSAVLHFSGPAKVDRSFTLPGGEAVEQATEYRYLGVNLCTQPDYTATHKDHLRTASRRAASVLRRRGLWGFNRYVMVRKLWKAVHVPALTFANAIICMSSPTREWLERGQRVVGRLGTGCHGNVANEAIQGDLG</sequence>
<comment type="caution">
    <text evidence="1">The sequence shown here is derived from an EMBL/GenBank/DDBJ whole genome shotgun (WGS) entry which is preliminary data.</text>
</comment>
<gene>
    <name evidence="1" type="ORF">HPB49_016427</name>
</gene>
<evidence type="ECO:0000313" key="2">
    <source>
        <dbReference type="Proteomes" id="UP000821865"/>
    </source>
</evidence>
<evidence type="ECO:0000313" key="1">
    <source>
        <dbReference type="EMBL" id="KAH7954197.1"/>
    </source>
</evidence>
<organism evidence="1 2">
    <name type="scientific">Dermacentor silvarum</name>
    <name type="common">Tick</name>
    <dbReference type="NCBI Taxonomy" id="543639"/>
    <lineage>
        <taxon>Eukaryota</taxon>
        <taxon>Metazoa</taxon>
        <taxon>Ecdysozoa</taxon>
        <taxon>Arthropoda</taxon>
        <taxon>Chelicerata</taxon>
        <taxon>Arachnida</taxon>
        <taxon>Acari</taxon>
        <taxon>Parasitiformes</taxon>
        <taxon>Ixodida</taxon>
        <taxon>Ixodoidea</taxon>
        <taxon>Ixodidae</taxon>
        <taxon>Rhipicephalinae</taxon>
        <taxon>Dermacentor</taxon>
    </lineage>
</organism>
<proteinExistence type="predicted"/>
<keyword evidence="2" id="KW-1185">Reference proteome</keyword>
<accession>A0ACB8CYG9</accession>
<reference evidence="1" key="1">
    <citation type="submission" date="2020-05" db="EMBL/GenBank/DDBJ databases">
        <title>Large-scale comparative analyses of tick genomes elucidate their genetic diversity and vector capacities.</title>
        <authorList>
            <person name="Jia N."/>
            <person name="Wang J."/>
            <person name="Shi W."/>
            <person name="Du L."/>
            <person name="Sun Y."/>
            <person name="Zhan W."/>
            <person name="Jiang J."/>
            <person name="Wang Q."/>
            <person name="Zhang B."/>
            <person name="Ji P."/>
            <person name="Sakyi L.B."/>
            <person name="Cui X."/>
            <person name="Yuan T."/>
            <person name="Jiang B."/>
            <person name="Yang W."/>
            <person name="Lam T.T.-Y."/>
            <person name="Chang Q."/>
            <person name="Ding S."/>
            <person name="Wang X."/>
            <person name="Zhu J."/>
            <person name="Ruan X."/>
            <person name="Zhao L."/>
            <person name="Wei J."/>
            <person name="Que T."/>
            <person name="Du C."/>
            <person name="Cheng J."/>
            <person name="Dai P."/>
            <person name="Han X."/>
            <person name="Huang E."/>
            <person name="Gao Y."/>
            <person name="Liu J."/>
            <person name="Shao H."/>
            <person name="Ye R."/>
            <person name="Li L."/>
            <person name="Wei W."/>
            <person name="Wang X."/>
            <person name="Wang C."/>
            <person name="Yang T."/>
            <person name="Huo Q."/>
            <person name="Li W."/>
            <person name="Guo W."/>
            <person name="Chen H."/>
            <person name="Zhou L."/>
            <person name="Ni X."/>
            <person name="Tian J."/>
            <person name="Zhou Y."/>
            <person name="Sheng Y."/>
            <person name="Liu T."/>
            <person name="Pan Y."/>
            <person name="Xia L."/>
            <person name="Li J."/>
            <person name="Zhao F."/>
            <person name="Cao W."/>
        </authorList>
    </citation>
    <scope>NUCLEOTIDE SEQUENCE</scope>
    <source>
        <strain evidence="1">Dsil-2018</strain>
    </source>
</reference>
<dbReference type="Proteomes" id="UP000821865">
    <property type="component" value="Chromosome 4"/>
</dbReference>
<dbReference type="EMBL" id="CM023473">
    <property type="protein sequence ID" value="KAH7954197.1"/>
    <property type="molecule type" value="Genomic_DNA"/>
</dbReference>
<protein>
    <submittedName>
        <fullName evidence="1">Uncharacterized protein</fullName>
    </submittedName>
</protein>
<name>A0ACB8CYG9_DERSI</name>